<dbReference type="EMBL" id="CAJZBQ010000030">
    <property type="protein sequence ID" value="CAG9321952.1"/>
    <property type="molecule type" value="Genomic_DNA"/>
</dbReference>
<dbReference type="InterPro" id="IPR011990">
    <property type="entry name" value="TPR-like_helical_dom_sf"/>
</dbReference>
<keyword evidence="2" id="KW-1185">Reference proteome</keyword>
<gene>
    <name evidence="1" type="ORF">BSTOLATCC_MIC30336</name>
</gene>
<dbReference type="Gene3D" id="1.25.40.10">
    <property type="entry name" value="Tetratricopeptide repeat domain"/>
    <property type="match status" value="1"/>
</dbReference>
<accession>A0AAU9J6W4</accession>
<name>A0AAU9J6W4_9CILI</name>
<dbReference type="Proteomes" id="UP001162131">
    <property type="component" value="Unassembled WGS sequence"/>
</dbReference>
<proteinExistence type="predicted"/>
<organism evidence="1 2">
    <name type="scientific">Blepharisma stoltei</name>
    <dbReference type="NCBI Taxonomy" id="1481888"/>
    <lineage>
        <taxon>Eukaryota</taxon>
        <taxon>Sar</taxon>
        <taxon>Alveolata</taxon>
        <taxon>Ciliophora</taxon>
        <taxon>Postciliodesmatophora</taxon>
        <taxon>Heterotrichea</taxon>
        <taxon>Heterotrichida</taxon>
        <taxon>Blepharismidae</taxon>
        <taxon>Blepharisma</taxon>
    </lineage>
</organism>
<dbReference type="AlphaFoldDB" id="A0AAU9J6W4"/>
<evidence type="ECO:0000313" key="2">
    <source>
        <dbReference type="Proteomes" id="UP001162131"/>
    </source>
</evidence>
<protein>
    <submittedName>
        <fullName evidence="1">Uncharacterized protein</fullName>
    </submittedName>
</protein>
<evidence type="ECO:0000313" key="1">
    <source>
        <dbReference type="EMBL" id="CAG9321952.1"/>
    </source>
</evidence>
<reference evidence="1" key="1">
    <citation type="submission" date="2021-09" db="EMBL/GenBank/DDBJ databases">
        <authorList>
            <consortium name="AG Swart"/>
            <person name="Singh M."/>
            <person name="Singh A."/>
            <person name="Seah K."/>
            <person name="Emmerich C."/>
        </authorList>
    </citation>
    <scope>NUCLEOTIDE SEQUENCE</scope>
    <source>
        <strain evidence="1">ATCC30299</strain>
    </source>
</reference>
<dbReference type="SUPFAM" id="SSF48452">
    <property type="entry name" value="TPR-like"/>
    <property type="match status" value="1"/>
</dbReference>
<comment type="caution">
    <text evidence="1">The sequence shown here is derived from an EMBL/GenBank/DDBJ whole genome shotgun (WGS) entry which is preliminary data.</text>
</comment>
<sequence length="393" mass="45109">MWRLLIRNFSRIGPTLPPVPRIEEARGLNEFVRAIEYINAKRYQMAEIELNLCLEILKNGGLFAEPAYNFTLKKLAFVYKQQNKTKQCEKALKDIVKHYESKAETYPDLFLAAQETLAMYLLEADVGRCVDLCREVLANTPSEFFHYLFGISLVLKGEDFITAKEHLQALVLNKDPQPEVLYNFAYAQLVHPRKFTNPNKLNTQEIKENRNAVIEYVHAIPNFKKAIQYFENLSEPYEPNPDNPGLKKKESGLVLTTLAEMGWGDGLTLQETAAWLKCALKLYEEVDKTKLGRVLTLTGRLLRDQKQFLHAEGLLSNAMSILEGRGDWDEALVCEEYGGLLNKISKRENEGEQLIAKAKLIRSKLPFWAERAAHMFIPKWTLEMQPFTSSPSY</sequence>